<protein>
    <submittedName>
        <fullName evidence="1">Uncharacterized protein</fullName>
    </submittedName>
</protein>
<dbReference type="AlphaFoldDB" id="A0A0F8XCA9"/>
<dbReference type="EMBL" id="LAZR01060063">
    <property type="protein sequence ID" value="KKK66468.1"/>
    <property type="molecule type" value="Genomic_DNA"/>
</dbReference>
<comment type="caution">
    <text evidence="1">The sequence shown here is derived from an EMBL/GenBank/DDBJ whole genome shotgun (WGS) entry which is preliminary data.</text>
</comment>
<evidence type="ECO:0000313" key="1">
    <source>
        <dbReference type="EMBL" id="KKK66468.1"/>
    </source>
</evidence>
<reference evidence="1" key="1">
    <citation type="journal article" date="2015" name="Nature">
        <title>Complex archaea that bridge the gap between prokaryotes and eukaryotes.</title>
        <authorList>
            <person name="Spang A."/>
            <person name="Saw J.H."/>
            <person name="Jorgensen S.L."/>
            <person name="Zaremba-Niedzwiedzka K."/>
            <person name="Martijn J."/>
            <person name="Lind A.E."/>
            <person name="van Eijk R."/>
            <person name="Schleper C."/>
            <person name="Guy L."/>
            <person name="Ettema T.J."/>
        </authorList>
    </citation>
    <scope>NUCLEOTIDE SEQUENCE</scope>
</reference>
<name>A0A0F8XCA9_9ZZZZ</name>
<sequence length="25" mass="2960">MDNLQNINFNRLKYLIPAIPLVLFV</sequence>
<proteinExistence type="predicted"/>
<accession>A0A0F8XCA9</accession>
<gene>
    <name evidence="1" type="ORF">LCGC14_2963780</name>
</gene>
<organism evidence="1">
    <name type="scientific">marine sediment metagenome</name>
    <dbReference type="NCBI Taxonomy" id="412755"/>
    <lineage>
        <taxon>unclassified sequences</taxon>
        <taxon>metagenomes</taxon>
        <taxon>ecological metagenomes</taxon>
    </lineage>
</organism>
<feature type="non-terminal residue" evidence="1">
    <location>
        <position position="25"/>
    </location>
</feature>